<dbReference type="CDD" id="cd15482">
    <property type="entry name" value="Sialidase_non-viral"/>
    <property type="match status" value="1"/>
</dbReference>
<evidence type="ECO:0000313" key="2">
    <source>
        <dbReference type="EMBL" id="QNM08408.1"/>
    </source>
</evidence>
<dbReference type="KEGG" id="whj:H9Q79_16265"/>
<protein>
    <submittedName>
        <fullName evidence="2">Exo-alpha-sialidase</fullName>
    </submittedName>
</protein>
<dbReference type="PANTHER" id="PTHR43752">
    <property type="entry name" value="BNR/ASP-BOX REPEAT FAMILY PROTEIN"/>
    <property type="match status" value="1"/>
</dbReference>
<accession>A0A7G9GC76</accession>
<gene>
    <name evidence="2" type="ORF">H9Q79_16265</name>
</gene>
<dbReference type="SUPFAM" id="SSF50939">
    <property type="entry name" value="Sialidases"/>
    <property type="match status" value="1"/>
</dbReference>
<dbReference type="Gene3D" id="2.120.10.10">
    <property type="match status" value="1"/>
</dbReference>
<feature type="domain" description="Sialidase" evidence="1">
    <location>
        <begin position="139"/>
        <end position="350"/>
    </location>
</feature>
<name>A0A7G9GC76_9FIRM</name>
<dbReference type="AlphaFoldDB" id="A0A7G9GC76"/>
<evidence type="ECO:0000259" key="1">
    <source>
        <dbReference type="Pfam" id="PF13088"/>
    </source>
</evidence>
<reference evidence="2 3" key="1">
    <citation type="submission" date="2020-08" db="EMBL/GenBank/DDBJ databases">
        <authorList>
            <person name="Liu C."/>
            <person name="Sun Q."/>
        </authorList>
    </citation>
    <scope>NUCLEOTIDE SEQUENCE [LARGE SCALE GENOMIC DNA]</scope>
    <source>
        <strain evidence="2 3">NSJ-29</strain>
    </source>
</reference>
<evidence type="ECO:0000313" key="3">
    <source>
        <dbReference type="Proteomes" id="UP000515860"/>
    </source>
</evidence>
<dbReference type="Proteomes" id="UP000515860">
    <property type="component" value="Chromosome"/>
</dbReference>
<dbReference type="InterPro" id="IPR036278">
    <property type="entry name" value="Sialidase_sf"/>
</dbReference>
<dbReference type="RefSeq" id="WP_249328743.1">
    <property type="nucleotide sequence ID" value="NZ_CP060635.1"/>
</dbReference>
<dbReference type="Pfam" id="PF13088">
    <property type="entry name" value="BNR_2"/>
    <property type="match status" value="1"/>
</dbReference>
<keyword evidence="3" id="KW-1185">Reference proteome</keyword>
<dbReference type="PANTHER" id="PTHR43752:SF2">
    <property type="entry name" value="BNR_ASP-BOX REPEAT FAMILY PROTEIN"/>
    <property type="match status" value="1"/>
</dbReference>
<proteinExistence type="predicted"/>
<dbReference type="EMBL" id="CP060635">
    <property type="protein sequence ID" value="QNM08408.1"/>
    <property type="molecule type" value="Genomic_DNA"/>
</dbReference>
<dbReference type="InterPro" id="IPR011040">
    <property type="entry name" value="Sialidase"/>
</dbReference>
<sequence>MEILGHKLLYRDGEYVAFPNMERLADGTVICAFRHAKERQKEYGKVTHVDPTAKDVYIISRDGGKTFEQELNLIIDEENVSNQDPCMKVLSDGRVIATYFRWSLVPIGQGEAVWGEAFKSFGRSLHGKYDCLNGGVGYSISDDNGKTWRAMGKIEVEGCEVEPAVRGNIVEMPEGYLLMPYYGAKRVGELSRSGLLRSDDRGESWYYYSDMAFDPTCQKNYLEPGLFLTDSGRLLGLFRTQSDFGKPGVDFEQTYLNLHMAASDDGGKTFGPVYEIENLWGSSPFHALRLKSGKVLVTYGWRKEPFGIRARLCNGELSDIAEAEEIILRDDAPDGDLGYPHSIQLEDGTILVSYYIDGEDGIRRIEATYIKE</sequence>
<organism evidence="2 3">
    <name type="scientific">Wansuia hejianensis</name>
    <dbReference type="NCBI Taxonomy" id="2763667"/>
    <lineage>
        <taxon>Bacteria</taxon>
        <taxon>Bacillati</taxon>
        <taxon>Bacillota</taxon>
        <taxon>Clostridia</taxon>
        <taxon>Lachnospirales</taxon>
        <taxon>Lachnospiraceae</taxon>
        <taxon>Wansuia</taxon>
    </lineage>
</organism>